<evidence type="ECO:0000256" key="1">
    <source>
        <dbReference type="SAM" id="Coils"/>
    </source>
</evidence>
<keyword evidence="1" id="KW-0175">Coiled coil</keyword>
<organism evidence="2 3">
    <name type="scientific">Fusibacillus kribbianus</name>
    <dbReference type="NCBI Taxonomy" id="3044208"/>
    <lineage>
        <taxon>Bacteria</taxon>
        <taxon>Bacillati</taxon>
        <taxon>Bacillota</taxon>
        <taxon>Clostridia</taxon>
        <taxon>Lachnospirales</taxon>
        <taxon>Lachnospiraceae</taxon>
        <taxon>Fusibacillus</taxon>
    </lineage>
</organism>
<name>A0AAP4EZW9_9FIRM</name>
<comment type="caution">
    <text evidence="2">The sequence shown here is derived from an EMBL/GenBank/DDBJ whole genome shotgun (WGS) entry which is preliminary data.</text>
</comment>
<dbReference type="AlphaFoldDB" id="A0AAP4EZW9"/>
<accession>A0AAP4EZW9</accession>
<evidence type="ECO:0000313" key="2">
    <source>
        <dbReference type="EMBL" id="MDI9240913.1"/>
    </source>
</evidence>
<gene>
    <name evidence="2" type="ORF">QJ036_00280</name>
</gene>
<protein>
    <submittedName>
        <fullName evidence="2">Uncharacterized protein</fullName>
    </submittedName>
</protein>
<proteinExistence type="predicted"/>
<keyword evidence="3" id="KW-1185">Reference proteome</keyword>
<evidence type="ECO:0000313" key="3">
    <source>
        <dbReference type="Proteomes" id="UP001300383"/>
    </source>
</evidence>
<dbReference type="Proteomes" id="UP001300383">
    <property type="component" value="Unassembled WGS sequence"/>
</dbReference>
<dbReference type="EMBL" id="JASGBQ010000001">
    <property type="protein sequence ID" value="MDI9240913.1"/>
    <property type="molecule type" value="Genomic_DNA"/>
</dbReference>
<sequence>MKILRGLTGRKSMKPCSVKNFYGTIGPGAADDAASYLFLWWEMIPTPKEEEKALRRIGAEKNRMLLNGEYICRKYCLNNIEQVKVLENRLQEMKNGLKEKELDLGESEEVQSKRMKIRGRMRALEMHQKEMAAARKYLLEKLEEKNKS</sequence>
<dbReference type="RefSeq" id="WP_283229428.1">
    <property type="nucleotide sequence ID" value="NZ_JASGBQ010000001.1"/>
</dbReference>
<feature type="coiled-coil region" evidence="1">
    <location>
        <begin position="80"/>
        <end position="110"/>
    </location>
</feature>
<reference evidence="2 3" key="1">
    <citation type="submission" date="2023-05" db="EMBL/GenBank/DDBJ databases">
        <title>[ruminococcus] sp. nov., isolated from a pig farm feces dump.</title>
        <authorList>
            <person name="Chang Y.-H."/>
        </authorList>
    </citation>
    <scope>NUCLEOTIDE SEQUENCE [LARGE SCALE GENOMIC DNA]</scope>
    <source>
        <strain evidence="2 3">YH-rum2234</strain>
    </source>
</reference>